<evidence type="ECO:0000313" key="2">
    <source>
        <dbReference type="Proteomes" id="UP001207687"/>
    </source>
</evidence>
<sequence length="58" mass="6725">MYENLIALTEALCLSVAELTEVQEDDEPQQIVKKSQRKPWQINTLDNIAEFIGFELEE</sequence>
<organism evidence="1 2">
    <name type="scientific">Lactococcus lactis</name>
    <dbReference type="NCBI Taxonomy" id="1358"/>
    <lineage>
        <taxon>Bacteria</taxon>
        <taxon>Bacillati</taxon>
        <taxon>Bacillota</taxon>
        <taxon>Bacilli</taxon>
        <taxon>Lactobacillales</taxon>
        <taxon>Streptococcaceae</taxon>
        <taxon>Lactococcus</taxon>
    </lineage>
</organism>
<accession>A0AAW5TLR7</accession>
<reference evidence="1" key="1">
    <citation type="submission" date="2023-08" db="EMBL/GenBank/DDBJ databases">
        <title>Genomic analyses of the natural microbiome of Caenorhabditis elegans.</title>
        <authorList>
            <person name="Samuel B."/>
        </authorList>
    </citation>
    <scope>NUCLEOTIDE SEQUENCE</scope>
    <source>
        <strain evidence="1">BIGb0220</strain>
    </source>
</reference>
<gene>
    <name evidence="1" type="ORF">M2256_001399</name>
</gene>
<evidence type="ECO:0000313" key="1">
    <source>
        <dbReference type="EMBL" id="MCW2280941.1"/>
    </source>
</evidence>
<dbReference type="EMBL" id="JAOQNN010000001">
    <property type="protein sequence ID" value="MCW2280941.1"/>
    <property type="molecule type" value="Genomic_DNA"/>
</dbReference>
<dbReference type="AlphaFoldDB" id="A0AAW5TLR7"/>
<name>A0AAW5TLR7_9LACT</name>
<proteinExistence type="predicted"/>
<comment type="caution">
    <text evidence="1">The sequence shown here is derived from an EMBL/GenBank/DDBJ whole genome shotgun (WGS) entry which is preliminary data.</text>
</comment>
<dbReference type="Proteomes" id="UP001207687">
    <property type="component" value="Unassembled WGS sequence"/>
</dbReference>
<protein>
    <recommendedName>
        <fullName evidence="3">XRE family transcriptional regulator</fullName>
    </recommendedName>
</protein>
<evidence type="ECO:0008006" key="3">
    <source>
        <dbReference type="Google" id="ProtNLM"/>
    </source>
</evidence>